<dbReference type="SUPFAM" id="SSF52172">
    <property type="entry name" value="CheY-like"/>
    <property type="match status" value="1"/>
</dbReference>
<dbReference type="PROSITE" id="PS50043">
    <property type="entry name" value="HTH_LUXR_2"/>
    <property type="match status" value="1"/>
</dbReference>
<dbReference type="SUPFAM" id="SSF46894">
    <property type="entry name" value="C-terminal effector domain of the bipartite response regulators"/>
    <property type="match status" value="1"/>
</dbReference>
<sequence length="213" mass="22826">MSDIYLVDDHAMLRDGLKAVLEDAGHRVVGESADPTAALAEIVRLVPSVVLLDLHLGLRSGFELLEQLVQRKATSRVVMLTMSAQPRHVAEAMRLGAFGYVLKGSPAREVLEAVEAVAAGRKHLGGPVAQLAVEGLTQVEDNNPLAALSVRERQVIQLVVQGHTSAAIGEQLHLSPKTVESYRSRLMAKLGVSDLPALVRLAIREGLISADDL</sequence>
<dbReference type="PROSITE" id="PS50110">
    <property type="entry name" value="RESPONSE_REGULATORY"/>
    <property type="match status" value="1"/>
</dbReference>
<dbReference type="PRINTS" id="PR00038">
    <property type="entry name" value="HTHLUXR"/>
</dbReference>
<dbReference type="InterPro" id="IPR001789">
    <property type="entry name" value="Sig_transdc_resp-reg_receiver"/>
</dbReference>
<dbReference type="EMBL" id="QVLS01000011">
    <property type="protein sequence ID" value="RFP77462.1"/>
    <property type="molecule type" value="Genomic_DNA"/>
</dbReference>
<dbReference type="Proteomes" id="UP000261931">
    <property type="component" value="Unassembled WGS sequence"/>
</dbReference>
<dbReference type="PANTHER" id="PTHR43214:SF43">
    <property type="entry name" value="TWO-COMPONENT RESPONSE REGULATOR"/>
    <property type="match status" value="1"/>
</dbReference>
<feature type="modified residue" description="4-aspartylphosphate" evidence="3">
    <location>
        <position position="53"/>
    </location>
</feature>
<evidence type="ECO:0000259" key="4">
    <source>
        <dbReference type="PROSITE" id="PS50043"/>
    </source>
</evidence>
<evidence type="ECO:0000259" key="5">
    <source>
        <dbReference type="PROSITE" id="PS50110"/>
    </source>
</evidence>
<dbReference type="InterPro" id="IPR016032">
    <property type="entry name" value="Sig_transdc_resp-reg_C-effctor"/>
</dbReference>
<dbReference type="Pfam" id="PF00072">
    <property type="entry name" value="Response_reg"/>
    <property type="match status" value="1"/>
</dbReference>
<dbReference type="GO" id="GO:0006355">
    <property type="term" value="P:regulation of DNA-templated transcription"/>
    <property type="evidence" value="ECO:0007669"/>
    <property type="project" value="InterPro"/>
</dbReference>
<dbReference type="Gene3D" id="1.10.10.10">
    <property type="entry name" value="Winged helix-like DNA-binding domain superfamily/Winged helix DNA-binding domain"/>
    <property type="match status" value="1"/>
</dbReference>
<dbReference type="PROSITE" id="PS00622">
    <property type="entry name" value="HTH_LUXR_1"/>
    <property type="match status" value="1"/>
</dbReference>
<dbReference type="CDD" id="cd06170">
    <property type="entry name" value="LuxR_C_like"/>
    <property type="match status" value="1"/>
</dbReference>
<dbReference type="PANTHER" id="PTHR43214">
    <property type="entry name" value="TWO-COMPONENT RESPONSE REGULATOR"/>
    <property type="match status" value="1"/>
</dbReference>
<organism evidence="6 7">
    <name type="scientific">Hydrogenophaga borbori</name>
    <dbReference type="NCBI Taxonomy" id="2294117"/>
    <lineage>
        <taxon>Bacteria</taxon>
        <taxon>Pseudomonadati</taxon>
        <taxon>Pseudomonadota</taxon>
        <taxon>Betaproteobacteria</taxon>
        <taxon>Burkholderiales</taxon>
        <taxon>Comamonadaceae</taxon>
        <taxon>Hydrogenophaga</taxon>
    </lineage>
</organism>
<dbReference type="RefSeq" id="WP_116960304.1">
    <property type="nucleotide sequence ID" value="NZ_QVLS01000011.1"/>
</dbReference>
<dbReference type="SMART" id="SM00448">
    <property type="entry name" value="REC"/>
    <property type="match status" value="1"/>
</dbReference>
<evidence type="ECO:0000256" key="1">
    <source>
        <dbReference type="ARBA" id="ARBA00022553"/>
    </source>
</evidence>
<dbReference type="InterPro" id="IPR058245">
    <property type="entry name" value="NreC/VraR/RcsB-like_REC"/>
</dbReference>
<keyword evidence="1 3" id="KW-0597">Phosphoprotein</keyword>
<dbReference type="InterPro" id="IPR036388">
    <property type="entry name" value="WH-like_DNA-bd_sf"/>
</dbReference>
<evidence type="ECO:0000256" key="3">
    <source>
        <dbReference type="PROSITE-ProRule" id="PRU00169"/>
    </source>
</evidence>
<dbReference type="Gene3D" id="3.40.50.2300">
    <property type="match status" value="1"/>
</dbReference>
<feature type="domain" description="Response regulatory" evidence="5">
    <location>
        <begin position="3"/>
        <end position="118"/>
    </location>
</feature>
<dbReference type="InterPro" id="IPR000792">
    <property type="entry name" value="Tscrpt_reg_LuxR_C"/>
</dbReference>
<dbReference type="AlphaFoldDB" id="A0A372EGC8"/>
<accession>A0A372EGC8</accession>
<dbReference type="GO" id="GO:0003677">
    <property type="term" value="F:DNA binding"/>
    <property type="evidence" value="ECO:0007669"/>
    <property type="project" value="UniProtKB-KW"/>
</dbReference>
<dbReference type="Pfam" id="PF00196">
    <property type="entry name" value="GerE"/>
    <property type="match status" value="1"/>
</dbReference>
<protein>
    <submittedName>
        <fullName evidence="6">DNA-binding response regulator</fullName>
    </submittedName>
</protein>
<feature type="domain" description="HTH luxR-type" evidence="4">
    <location>
        <begin position="141"/>
        <end position="206"/>
    </location>
</feature>
<dbReference type="InterPro" id="IPR039420">
    <property type="entry name" value="WalR-like"/>
</dbReference>
<evidence type="ECO:0000256" key="2">
    <source>
        <dbReference type="ARBA" id="ARBA00023125"/>
    </source>
</evidence>
<gene>
    <name evidence="6" type="ORF">DY262_17065</name>
</gene>
<evidence type="ECO:0000313" key="6">
    <source>
        <dbReference type="EMBL" id="RFP77462.1"/>
    </source>
</evidence>
<dbReference type="GO" id="GO:0000160">
    <property type="term" value="P:phosphorelay signal transduction system"/>
    <property type="evidence" value="ECO:0007669"/>
    <property type="project" value="InterPro"/>
</dbReference>
<proteinExistence type="predicted"/>
<dbReference type="InterPro" id="IPR011006">
    <property type="entry name" value="CheY-like_superfamily"/>
</dbReference>
<comment type="caution">
    <text evidence="6">The sequence shown here is derived from an EMBL/GenBank/DDBJ whole genome shotgun (WGS) entry which is preliminary data.</text>
</comment>
<name>A0A372EGC8_9BURK</name>
<reference evidence="6 7" key="1">
    <citation type="submission" date="2018-08" db="EMBL/GenBank/DDBJ databases">
        <title>Hydrogenophaga sp. LA-38 isolated from sludge.</title>
        <authorList>
            <person name="Im W.-T."/>
        </authorList>
    </citation>
    <scope>NUCLEOTIDE SEQUENCE [LARGE SCALE GENOMIC DNA]</scope>
    <source>
        <strain evidence="6 7">LA-38</strain>
    </source>
</reference>
<keyword evidence="2 6" id="KW-0238">DNA-binding</keyword>
<keyword evidence="7" id="KW-1185">Reference proteome</keyword>
<dbReference type="CDD" id="cd17535">
    <property type="entry name" value="REC_NarL-like"/>
    <property type="match status" value="1"/>
</dbReference>
<dbReference type="SMART" id="SM00421">
    <property type="entry name" value="HTH_LUXR"/>
    <property type="match status" value="1"/>
</dbReference>
<evidence type="ECO:0000313" key="7">
    <source>
        <dbReference type="Proteomes" id="UP000261931"/>
    </source>
</evidence>